<dbReference type="Gramene" id="ONIVA11G19400.1">
    <property type="protein sequence ID" value="ONIVA11G19400.1"/>
    <property type="gene ID" value="ONIVA11G19400"/>
</dbReference>
<dbReference type="AlphaFoldDB" id="A0A0E0J467"/>
<proteinExistence type="predicted"/>
<evidence type="ECO:0000256" key="1">
    <source>
        <dbReference type="SAM" id="Phobius"/>
    </source>
</evidence>
<organism evidence="2">
    <name type="scientific">Oryza nivara</name>
    <name type="common">Indian wild rice</name>
    <name type="synonym">Oryza sativa f. spontanea</name>
    <dbReference type="NCBI Taxonomy" id="4536"/>
    <lineage>
        <taxon>Eukaryota</taxon>
        <taxon>Viridiplantae</taxon>
        <taxon>Streptophyta</taxon>
        <taxon>Embryophyta</taxon>
        <taxon>Tracheophyta</taxon>
        <taxon>Spermatophyta</taxon>
        <taxon>Magnoliopsida</taxon>
        <taxon>Liliopsida</taxon>
        <taxon>Poales</taxon>
        <taxon>Poaceae</taxon>
        <taxon>BOP clade</taxon>
        <taxon>Oryzoideae</taxon>
        <taxon>Oryzeae</taxon>
        <taxon>Oryzinae</taxon>
        <taxon>Oryza</taxon>
    </lineage>
</organism>
<feature type="transmembrane region" description="Helical" evidence="1">
    <location>
        <begin position="6"/>
        <end position="29"/>
    </location>
</feature>
<keyword evidence="1" id="KW-1133">Transmembrane helix</keyword>
<name>A0A0E0J467_ORYNI</name>
<dbReference type="Proteomes" id="UP000006591">
    <property type="component" value="Chromosome 11"/>
</dbReference>
<evidence type="ECO:0000313" key="2">
    <source>
        <dbReference type="EnsemblPlants" id="ONIVA11G19400.1"/>
    </source>
</evidence>
<dbReference type="EnsemblPlants" id="ONIVA11G19400.1">
    <property type="protein sequence ID" value="ONIVA11G19400.1"/>
    <property type="gene ID" value="ONIVA11G19400"/>
</dbReference>
<evidence type="ECO:0000313" key="3">
    <source>
        <dbReference type="Proteomes" id="UP000006591"/>
    </source>
</evidence>
<reference evidence="2" key="2">
    <citation type="submission" date="2018-04" db="EMBL/GenBank/DDBJ databases">
        <title>OnivRS2 (Oryza nivara Reference Sequence Version 2).</title>
        <authorList>
            <person name="Zhang J."/>
            <person name="Kudrna D."/>
            <person name="Lee S."/>
            <person name="Talag J."/>
            <person name="Rajasekar S."/>
            <person name="Welchert J."/>
            <person name="Hsing Y.-I."/>
            <person name="Wing R.A."/>
        </authorList>
    </citation>
    <scope>NUCLEOTIDE SEQUENCE [LARGE SCALE GENOMIC DNA]</scope>
    <source>
        <strain evidence="2">SL10</strain>
    </source>
</reference>
<sequence>MVDPLTIAAVGWGISTVGWVISPIVAKLVNAKLDKLKKLLMELKSAFYQAYCRLQKQILARSKKQSPQNKVWNTMTKGMIRKVAILLLSAAAACCLLKNRKGSIAILNWKY</sequence>
<keyword evidence="1" id="KW-0472">Membrane</keyword>
<keyword evidence="1" id="KW-0812">Transmembrane</keyword>
<reference evidence="2" key="1">
    <citation type="submission" date="2015-04" db="UniProtKB">
        <authorList>
            <consortium name="EnsemblPlants"/>
        </authorList>
    </citation>
    <scope>IDENTIFICATION</scope>
    <source>
        <strain evidence="2">SL10</strain>
    </source>
</reference>
<dbReference type="STRING" id="4536.A0A0E0J467"/>
<dbReference type="HOGENOM" id="CLU_2162483_0_0_1"/>
<keyword evidence="3" id="KW-1185">Reference proteome</keyword>
<accession>A0A0E0J467</accession>
<protein>
    <submittedName>
        <fullName evidence="2">Uncharacterized protein</fullName>
    </submittedName>
</protein>